<proteinExistence type="predicted"/>
<feature type="transmembrane region" description="Helical" evidence="1">
    <location>
        <begin position="51"/>
        <end position="72"/>
    </location>
</feature>
<dbReference type="AlphaFoldDB" id="A0A6P2BRH7"/>
<evidence type="ECO:0000256" key="1">
    <source>
        <dbReference type="SAM" id="Phobius"/>
    </source>
</evidence>
<reference evidence="2 3" key="1">
    <citation type="submission" date="2018-11" db="EMBL/GenBank/DDBJ databases">
        <title>Trebonia kvetii gen.nov., sp.nov., a novel acidophilic actinobacterium, and proposal of the new actinobacterial family Treboniaceae fam. nov.</title>
        <authorList>
            <person name="Rapoport D."/>
            <person name="Sagova-Mareckova M."/>
            <person name="Sedlacek I."/>
            <person name="Provaznik J."/>
            <person name="Kralova S."/>
            <person name="Pavlinic D."/>
            <person name="Benes V."/>
            <person name="Kopecky J."/>
        </authorList>
    </citation>
    <scope>NUCLEOTIDE SEQUENCE [LARGE SCALE GENOMIC DNA]</scope>
    <source>
        <strain evidence="2 3">15Tr583</strain>
    </source>
</reference>
<organism evidence="2 3">
    <name type="scientific">Trebonia kvetii</name>
    <dbReference type="NCBI Taxonomy" id="2480626"/>
    <lineage>
        <taxon>Bacteria</taxon>
        <taxon>Bacillati</taxon>
        <taxon>Actinomycetota</taxon>
        <taxon>Actinomycetes</taxon>
        <taxon>Streptosporangiales</taxon>
        <taxon>Treboniaceae</taxon>
        <taxon>Trebonia</taxon>
    </lineage>
</organism>
<evidence type="ECO:0000313" key="2">
    <source>
        <dbReference type="EMBL" id="TVZ01560.1"/>
    </source>
</evidence>
<evidence type="ECO:0000313" key="3">
    <source>
        <dbReference type="Proteomes" id="UP000460272"/>
    </source>
</evidence>
<dbReference type="Proteomes" id="UP000460272">
    <property type="component" value="Unassembled WGS sequence"/>
</dbReference>
<sequence length="123" mass="12813">MAAILSYIGAAITGLWGVAHAVPTRQVVADFRDTSIDNRRVLLQEWLAEAIAMWALAALVIVVTAVGGGTAAADWTDRITAGALIILAILTSLTGARTPVIWFKVCPVLLGGSAVLLLLASFS</sequence>
<keyword evidence="1" id="KW-0812">Transmembrane</keyword>
<name>A0A6P2BRH7_9ACTN</name>
<keyword evidence="3" id="KW-1185">Reference proteome</keyword>
<keyword evidence="1" id="KW-1133">Transmembrane helix</keyword>
<comment type="caution">
    <text evidence="2">The sequence shown here is derived from an EMBL/GenBank/DDBJ whole genome shotgun (WGS) entry which is preliminary data.</text>
</comment>
<dbReference type="EMBL" id="RPFW01000006">
    <property type="protein sequence ID" value="TVZ01560.1"/>
    <property type="molecule type" value="Genomic_DNA"/>
</dbReference>
<feature type="transmembrane region" description="Helical" evidence="1">
    <location>
        <begin position="79"/>
        <end position="95"/>
    </location>
</feature>
<protein>
    <recommendedName>
        <fullName evidence="4">DUF1304 domain-containing protein</fullName>
    </recommendedName>
</protein>
<dbReference type="OrthoDB" id="5197610at2"/>
<accession>A0A6P2BRH7</accession>
<gene>
    <name evidence="2" type="ORF">EAS64_29130</name>
</gene>
<feature type="transmembrane region" description="Helical" evidence="1">
    <location>
        <begin position="101"/>
        <end position="122"/>
    </location>
</feature>
<dbReference type="RefSeq" id="WP_145858262.1">
    <property type="nucleotide sequence ID" value="NZ_RPFW01000006.1"/>
</dbReference>
<evidence type="ECO:0008006" key="4">
    <source>
        <dbReference type="Google" id="ProtNLM"/>
    </source>
</evidence>
<keyword evidence="1" id="KW-0472">Membrane</keyword>